<organism evidence="12 13">
    <name type="scientific">Deefgea chitinilytica</name>
    <dbReference type="NCBI Taxonomy" id="570276"/>
    <lineage>
        <taxon>Bacteria</taxon>
        <taxon>Pseudomonadati</taxon>
        <taxon>Pseudomonadota</taxon>
        <taxon>Betaproteobacteria</taxon>
        <taxon>Neisseriales</taxon>
        <taxon>Chitinibacteraceae</taxon>
        <taxon>Deefgea</taxon>
    </lineage>
</organism>
<comment type="subunit">
    <text evidence="3">Homodimer.</text>
</comment>
<dbReference type="RefSeq" id="WP_203570059.1">
    <property type="nucleotide sequence ID" value="NZ_WOFE01000001.1"/>
</dbReference>
<dbReference type="InterPro" id="IPR010992">
    <property type="entry name" value="IHF-like_DNA-bd_dom_sf"/>
</dbReference>
<comment type="similarity">
    <text evidence="2 11">Belongs to the bacterial histone-like protein family.</text>
</comment>
<evidence type="ECO:0000256" key="9">
    <source>
        <dbReference type="ARBA" id="ARBA00033227"/>
    </source>
</evidence>
<gene>
    <name evidence="12" type="ORF">GM173_04210</name>
</gene>
<evidence type="ECO:0000256" key="7">
    <source>
        <dbReference type="ARBA" id="ARBA00023125"/>
    </source>
</evidence>
<evidence type="ECO:0000256" key="11">
    <source>
        <dbReference type="RuleBase" id="RU003939"/>
    </source>
</evidence>
<keyword evidence="6" id="KW-0426">Late protein</keyword>
<dbReference type="Pfam" id="PF00216">
    <property type="entry name" value="Bac_DNA_binding"/>
    <property type="match status" value="1"/>
</dbReference>
<comment type="function">
    <text evidence="10">DNA-binding protein that plays a critical role in nucleoid compaction, genome replication and DNA replication and transcription. Binds to both ssDNA and dsDNA with a binding site covering about 15 nucleotides. Displays DNA-supercoiling activity only when associated with the viral DNA topoisomerase 2.</text>
</comment>
<dbReference type="Gene3D" id="4.10.520.10">
    <property type="entry name" value="IHF-like DNA-binding proteins"/>
    <property type="match status" value="1"/>
</dbReference>
<dbReference type="SUPFAM" id="SSF47729">
    <property type="entry name" value="IHF-like DNA-binding proteins"/>
    <property type="match status" value="1"/>
</dbReference>
<dbReference type="EMBL" id="WOFE01000001">
    <property type="protein sequence ID" value="MBM5570783.1"/>
    <property type="molecule type" value="Genomic_DNA"/>
</dbReference>
<dbReference type="GO" id="GO:0003677">
    <property type="term" value="F:DNA binding"/>
    <property type="evidence" value="ECO:0007669"/>
    <property type="project" value="UniProtKB-KW"/>
</dbReference>
<evidence type="ECO:0000256" key="8">
    <source>
        <dbReference type="ARBA" id="ARBA00033120"/>
    </source>
</evidence>
<comment type="subcellular location">
    <subcellularLocation>
        <location evidence="1">Virion</location>
    </subcellularLocation>
</comment>
<protein>
    <recommendedName>
        <fullName evidence="4">Viral histone-like protein</fullName>
    </recommendedName>
    <alternativeName>
        <fullName evidence="9">DNA-binding protein pA104R</fullName>
    </alternativeName>
    <alternativeName>
        <fullName evidence="8">pA104R</fullName>
    </alternativeName>
</protein>
<keyword evidence="5" id="KW-0235">DNA replication</keyword>
<dbReference type="SMART" id="SM00411">
    <property type="entry name" value="BHL"/>
    <property type="match status" value="1"/>
</dbReference>
<dbReference type="CDD" id="cd13831">
    <property type="entry name" value="HU"/>
    <property type="match status" value="1"/>
</dbReference>
<evidence type="ECO:0000256" key="2">
    <source>
        <dbReference type="ARBA" id="ARBA00010529"/>
    </source>
</evidence>
<evidence type="ECO:0000313" key="12">
    <source>
        <dbReference type="EMBL" id="MBM5570783.1"/>
    </source>
</evidence>
<comment type="caution">
    <text evidence="12">The sequence shown here is derived from an EMBL/GenBank/DDBJ whole genome shotgun (WGS) entry which is preliminary data.</text>
</comment>
<dbReference type="PANTHER" id="PTHR33175:SF13">
    <property type="entry name" value="HISTONE-LIKE PROTEIN"/>
    <property type="match status" value="1"/>
</dbReference>
<name>A0ABS2C9H3_9NEIS</name>
<accession>A0ABS2C9H3</accession>
<reference evidence="12 13" key="1">
    <citation type="submission" date="2019-11" db="EMBL/GenBank/DDBJ databases">
        <title>Novel Deefgea species.</title>
        <authorList>
            <person name="Han J.-H."/>
        </authorList>
    </citation>
    <scope>NUCLEOTIDE SEQUENCE [LARGE SCALE GENOMIC DNA]</scope>
    <source>
        <strain evidence="12 13">LMG 24817</strain>
    </source>
</reference>
<evidence type="ECO:0000256" key="4">
    <source>
        <dbReference type="ARBA" id="ARBA00016145"/>
    </source>
</evidence>
<keyword evidence="13" id="KW-1185">Reference proteome</keyword>
<evidence type="ECO:0000256" key="10">
    <source>
        <dbReference type="ARBA" id="ARBA00046140"/>
    </source>
</evidence>
<dbReference type="PANTHER" id="PTHR33175">
    <property type="entry name" value="DNA-BINDING PROTEIN HU"/>
    <property type="match status" value="1"/>
</dbReference>
<evidence type="ECO:0000256" key="5">
    <source>
        <dbReference type="ARBA" id="ARBA00022705"/>
    </source>
</evidence>
<sequence length="104" mass="10979">MNKTELISIVHNLVAIDHPEVSKKAVAATLETLSDVILATVSGGGEVVLPNVAKIALKSRDARVGRNPRTGEAVQIPAKRVLKFTPTKALKDAVAEQDASQTKA</sequence>
<evidence type="ECO:0000256" key="6">
    <source>
        <dbReference type="ARBA" id="ARBA00022921"/>
    </source>
</evidence>
<proteinExistence type="inferred from homology"/>
<keyword evidence="7 12" id="KW-0238">DNA-binding</keyword>
<evidence type="ECO:0000256" key="1">
    <source>
        <dbReference type="ARBA" id="ARBA00004328"/>
    </source>
</evidence>
<dbReference type="PRINTS" id="PR01727">
    <property type="entry name" value="DNABINDINGHU"/>
</dbReference>
<evidence type="ECO:0000313" key="13">
    <source>
        <dbReference type="Proteomes" id="UP001195660"/>
    </source>
</evidence>
<dbReference type="Proteomes" id="UP001195660">
    <property type="component" value="Unassembled WGS sequence"/>
</dbReference>
<evidence type="ECO:0000256" key="3">
    <source>
        <dbReference type="ARBA" id="ARBA00011738"/>
    </source>
</evidence>
<dbReference type="InterPro" id="IPR000119">
    <property type="entry name" value="Hist_DNA-bd"/>
</dbReference>